<feature type="compositionally biased region" description="Polar residues" evidence="1">
    <location>
        <begin position="39"/>
        <end position="50"/>
    </location>
</feature>
<dbReference type="AlphaFoldDB" id="Q4TCB8"/>
<organism evidence="2">
    <name type="scientific">Tetraodon nigroviridis</name>
    <name type="common">Spotted green pufferfish</name>
    <name type="synonym">Chelonodon nigroviridis</name>
    <dbReference type="NCBI Taxonomy" id="99883"/>
    <lineage>
        <taxon>Eukaryota</taxon>
        <taxon>Metazoa</taxon>
        <taxon>Chordata</taxon>
        <taxon>Craniata</taxon>
        <taxon>Vertebrata</taxon>
        <taxon>Euteleostomi</taxon>
        <taxon>Actinopterygii</taxon>
        <taxon>Neopterygii</taxon>
        <taxon>Teleostei</taxon>
        <taxon>Neoteleostei</taxon>
        <taxon>Acanthomorphata</taxon>
        <taxon>Eupercaria</taxon>
        <taxon>Tetraodontiformes</taxon>
        <taxon>Tetradontoidea</taxon>
        <taxon>Tetraodontidae</taxon>
        <taxon>Tetraodon</taxon>
    </lineage>
</organism>
<proteinExistence type="predicted"/>
<feature type="region of interest" description="Disordered" evidence="1">
    <location>
        <begin position="1"/>
        <end position="100"/>
    </location>
</feature>
<accession>Q4TCB8</accession>
<feature type="compositionally biased region" description="Basic and acidic residues" evidence="1">
    <location>
        <begin position="51"/>
        <end position="63"/>
    </location>
</feature>
<evidence type="ECO:0000256" key="1">
    <source>
        <dbReference type="SAM" id="MobiDB-lite"/>
    </source>
</evidence>
<evidence type="ECO:0000313" key="2">
    <source>
        <dbReference type="EMBL" id="CAF89464.1"/>
    </source>
</evidence>
<dbReference type="KEGG" id="tng:GSTEN00003381G001"/>
<feature type="compositionally biased region" description="Polar residues" evidence="1">
    <location>
        <begin position="75"/>
        <end position="86"/>
    </location>
</feature>
<feature type="non-terminal residue" evidence="2">
    <location>
        <position position="1"/>
    </location>
</feature>
<reference evidence="2" key="2">
    <citation type="submission" date="2004-02" db="EMBL/GenBank/DDBJ databases">
        <authorList>
            <consortium name="Genoscope"/>
            <consortium name="Whitehead Institute Centre for Genome Research"/>
        </authorList>
    </citation>
    <scope>NUCLEOTIDE SEQUENCE</scope>
</reference>
<protein>
    <submittedName>
        <fullName evidence="2">(spotted green pufferfish) hypothetical protein</fullName>
    </submittedName>
</protein>
<gene>
    <name evidence="2" type="ORF">GSTENG00003381001</name>
</gene>
<reference evidence="2" key="1">
    <citation type="journal article" date="2004" name="Nature">
        <title>Genome duplication in the teleost fish Tetraodon nigroviridis reveals the early vertebrate proto-karyotype.</title>
        <authorList>
            <person name="Jaillon O."/>
            <person name="Aury J.-M."/>
            <person name="Brunet F."/>
            <person name="Petit J.-L."/>
            <person name="Stange-Thomann N."/>
            <person name="Mauceli E."/>
            <person name="Bouneau L."/>
            <person name="Fischer C."/>
            <person name="Ozouf-Costaz C."/>
            <person name="Bernot A."/>
            <person name="Nicaud S."/>
            <person name="Jaffe D."/>
            <person name="Fisher S."/>
            <person name="Lutfalla G."/>
            <person name="Dossat C."/>
            <person name="Segurens B."/>
            <person name="Dasilva C."/>
            <person name="Salanoubat M."/>
            <person name="Levy M."/>
            <person name="Boudet N."/>
            <person name="Castellano S."/>
            <person name="Anthouard V."/>
            <person name="Jubin C."/>
            <person name="Castelli V."/>
            <person name="Katinka M."/>
            <person name="Vacherie B."/>
            <person name="Biemont C."/>
            <person name="Skalli Z."/>
            <person name="Cattolico L."/>
            <person name="Poulain J."/>
            <person name="De Berardinis V."/>
            <person name="Cruaud C."/>
            <person name="Duprat S."/>
            <person name="Brottier P."/>
            <person name="Coutanceau J.-P."/>
            <person name="Gouzy J."/>
            <person name="Parra G."/>
            <person name="Lardier G."/>
            <person name="Chapple C."/>
            <person name="McKernan K.J."/>
            <person name="McEwan P."/>
            <person name="Bosak S."/>
            <person name="Kellis M."/>
            <person name="Volff J.-N."/>
            <person name="Guigo R."/>
            <person name="Zody M.C."/>
            <person name="Mesirov J."/>
            <person name="Lindblad-Toh K."/>
            <person name="Birren B."/>
            <person name="Nusbaum C."/>
            <person name="Kahn D."/>
            <person name="Robinson-Rechavi M."/>
            <person name="Laudet V."/>
            <person name="Schachter V."/>
            <person name="Quetier F."/>
            <person name="Saurin W."/>
            <person name="Scarpelli C."/>
            <person name="Wincker P."/>
            <person name="Lander E.S."/>
            <person name="Weissenbach J."/>
            <person name="Roest Crollius H."/>
        </authorList>
    </citation>
    <scope>NUCLEOTIDE SEQUENCE [LARGE SCALE GENOMIC DNA]</scope>
</reference>
<dbReference type="EMBL" id="CAAE01007008">
    <property type="protein sequence ID" value="CAF89464.1"/>
    <property type="molecule type" value="Genomic_DNA"/>
</dbReference>
<comment type="caution">
    <text evidence="2">The sequence shown here is derived from an EMBL/GenBank/DDBJ whole genome shotgun (WGS) entry which is preliminary data.</text>
</comment>
<sequence length="169" mass="17916">LRVSVFTDQGGRKYMEDVTEVIVEPEPGEDEPKSDEPGDSSTVEFMTSSATEDKHDRQTRKTDSSSFVSDAPYETVQTENEGTTAGNAVCGGRSPPPAQPAPPVVRAGLWHSSPCSMDTGVANRAVCTGLFVGVCEEAAGLLVGLRSRGLLGFTQRICSLSPCYVEEAA</sequence>
<dbReference type="OrthoDB" id="10025511at2759"/>
<name>Q4TCB8_TETNG</name>